<sequence length="62" mass="6675">MCLNAYFGCPLINMRGEVIGMNTAVSASSQGIGFAISIDVIKDAIDDLMESVPKRKAKRKKA</sequence>
<accession>A0A1Y0IUC9</accession>
<gene>
    <name evidence="2" type="ORF">CBW65_20520</name>
</gene>
<evidence type="ECO:0008006" key="4">
    <source>
        <dbReference type="Google" id="ProtNLM"/>
    </source>
</evidence>
<evidence type="ECO:0000256" key="1">
    <source>
        <dbReference type="ARBA" id="ARBA00022825"/>
    </source>
</evidence>
<keyword evidence="1" id="KW-0645">Protease</keyword>
<dbReference type="SUPFAM" id="SSF50494">
    <property type="entry name" value="Trypsin-like serine proteases"/>
    <property type="match status" value="1"/>
</dbReference>
<dbReference type="AlphaFoldDB" id="A0A1Y0IUC9"/>
<organism evidence="2 3">
    <name type="scientific">Tumebacillus avium</name>
    <dbReference type="NCBI Taxonomy" id="1903704"/>
    <lineage>
        <taxon>Bacteria</taxon>
        <taxon>Bacillati</taxon>
        <taxon>Bacillota</taxon>
        <taxon>Bacilli</taxon>
        <taxon>Bacillales</taxon>
        <taxon>Alicyclobacillaceae</taxon>
        <taxon>Tumebacillus</taxon>
    </lineage>
</organism>
<reference evidence="3" key="1">
    <citation type="submission" date="2017-05" db="EMBL/GenBank/DDBJ databases">
        <authorList>
            <person name="Sung H."/>
        </authorList>
    </citation>
    <scope>NUCLEOTIDE SEQUENCE [LARGE SCALE GENOMIC DNA]</scope>
    <source>
        <strain evidence="3">AR23208</strain>
    </source>
</reference>
<keyword evidence="1" id="KW-0720">Serine protease</keyword>
<proteinExistence type="predicted"/>
<dbReference type="KEGG" id="tum:CBW65_20520"/>
<dbReference type="Proteomes" id="UP000195437">
    <property type="component" value="Chromosome"/>
</dbReference>
<dbReference type="Gene3D" id="2.40.10.120">
    <property type="match status" value="1"/>
</dbReference>
<protein>
    <recommendedName>
        <fullName evidence="4">Serine protease</fullName>
    </recommendedName>
</protein>
<dbReference type="EMBL" id="CP021434">
    <property type="protein sequence ID" value="ARU63095.1"/>
    <property type="molecule type" value="Genomic_DNA"/>
</dbReference>
<keyword evidence="3" id="KW-1185">Reference proteome</keyword>
<dbReference type="RefSeq" id="WP_087458442.1">
    <property type="nucleotide sequence ID" value="NZ_CP021434.1"/>
</dbReference>
<dbReference type="InterPro" id="IPR009003">
    <property type="entry name" value="Peptidase_S1_PA"/>
</dbReference>
<name>A0A1Y0IUC9_9BACL</name>
<keyword evidence="1" id="KW-0378">Hydrolase</keyword>
<dbReference type="GO" id="GO:0008236">
    <property type="term" value="F:serine-type peptidase activity"/>
    <property type="evidence" value="ECO:0007669"/>
    <property type="project" value="UniProtKB-KW"/>
</dbReference>
<evidence type="ECO:0000313" key="3">
    <source>
        <dbReference type="Proteomes" id="UP000195437"/>
    </source>
</evidence>
<evidence type="ECO:0000313" key="2">
    <source>
        <dbReference type="EMBL" id="ARU63095.1"/>
    </source>
</evidence>